<dbReference type="HOGENOM" id="CLU_337041_0_0_14"/>
<dbReference type="Pfam" id="PF10593">
    <property type="entry name" value="Z1"/>
    <property type="match status" value="1"/>
</dbReference>
<feature type="domain" description="Putative endonuclease Z1" evidence="1">
    <location>
        <begin position="381"/>
        <end position="610"/>
    </location>
</feature>
<keyword evidence="2" id="KW-0378">Hydrolase</keyword>
<sequence>MIITDKDKAILLTYIDTHEKDEKGRNDAIEEFLKHPNYSKYSRAYLKEVLNNTIGSNISIEEGQNKLNLSKTIKEGENFERYCKFLKEKRKFSASDISKIKIDVKRIMQNINTVDDINFLIKGLVIGDIQSGKTANFAGLMSLAFDMDYHTIIVLSGTINDLRSQTSERLTNDLGIITDEIDEEYLEDLKWGNDIICQNTSGEFSKKEINQYRTNIGRKNFFVIKKNKTVLENLVNFFSKEITRSSHLATKKFLIIDDEVDQASQDGSRKGSGKPTVIYKLICELIATIKKVSYIGYTATPFAPVLADQNSTYQGINLFPSDFVYLLKSSEKYTGYYDFLSEESDLNSEIINYIGKDDEEKLIKISKNKEILNVEDFEIFSLFCAFKDFLISAALIEECNMKNIKKIELIQKSMLINISSTTAPQATISSIINKYVSKLKKWTRSEIYNEFINDYKFKYSNYSEMISFDNLVSRIIEIVKLIQVYEINTGNLGKKINLINLEIKEKMKVGNVYSIYIGGHKLSRGITIEGLLVSYFYRNSLYYDAAMQMCRWFGYRENYLEFTKIYSSEKIYENLINYFKAFELFKKIISQKLELGMTGNDIIYQISYHEKTKPTSSNKMKGAELRIPELQDRKQIYDYYVNEEINKFNFQLADSLLKKHKITFPCLKFNMYQNISFEEIKGFCMNLKLPYNSSKKMKGLIKEINKVKDGTFDDWIIVVANIVSQKNGQVDLGNATYNLSKKRYENIFIDDDTKEPYYKIKVVLNTPIEKFREVVYEDNQNIDLQFDRPVMFLFNTILSRPDSNINSIPLNLYAFRFPPLSDEFKEEFNLNFYWVNNSGTNDEDY</sequence>
<dbReference type="OrthoDB" id="436461at2"/>
<gene>
    <name evidence="2" type="ORF">SSYRP_v1c00520</name>
</gene>
<dbReference type="Proteomes" id="UP000013963">
    <property type="component" value="Chromosome"/>
</dbReference>
<dbReference type="AlphaFoldDB" id="R4U533"/>
<dbReference type="InterPro" id="IPR018310">
    <property type="entry name" value="Put_endonuclease_Z1-dom"/>
</dbReference>
<dbReference type="GO" id="GO:0004519">
    <property type="term" value="F:endonuclease activity"/>
    <property type="evidence" value="ECO:0007669"/>
    <property type="project" value="UniProtKB-KW"/>
</dbReference>
<organism evidence="2 3">
    <name type="scientific">Spiroplasma syrphidicola EA-1</name>
    <dbReference type="NCBI Taxonomy" id="1276229"/>
    <lineage>
        <taxon>Bacteria</taxon>
        <taxon>Bacillati</taxon>
        <taxon>Mycoplasmatota</taxon>
        <taxon>Mollicutes</taxon>
        <taxon>Entomoplasmatales</taxon>
        <taxon>Spiroplasmataceae</taxon>
        <taxon>Spiroplasma</taxon>
    </lineage>
</organism>
<keyword evidence="3" id="KW-1185">Reference proteome</keyword>
<evidence type="ECO:0000259" key="1">
    <source>
        <dbReference type="Pfam" id="PF10593"/>
    </source>
</evidence>
<keyword evidence="2" id="KW-0540">Nuclease</keyword>
<dbReference type="STRING" id="1276229.SSYRP_v1c00520"/>
<proteinExistence type="predicted"/>
<keyword evidence="2" id="KW-0255">Endonuclease</keyword>
<dbReference type="eggNOG" id="COG0610">
    <property type="taxonomic scope" value="Bacteria"/>
</dbReference>
<dbReference type="KEGG" id="ssyr:SSYRP_v1c00520"/>
<protein>
    <submittedName>
        <fullName evidence="2">Putative endonuclease</fullName>
    </submittedName>
</protein>
<name>R4U533_9MOLU</name>
<evidence type="ECO:0000313" key="3">
    <source>
        <dbReference type="Proteomes" id="UP000013963"/>
    </source>
</evidence>
<reference evidence="2 3" key="1">
    <citation type="journal article" date="2013" name="Genome Biol. Evol.">
        <title>Complete genomes of two dipteran-associated spiroplasmas provided insights into the origin, dynamics, and impacts of viral invasion in spiroplasma.</title>
        <authorList>
            <person name="Ku C."/>
            <person name="Lo W.S."/>
            <person name="Chen L.L."/>
            <person name="Kuo C.H."/>
        </authorList>
    </citation>
    <scope>NUCLEOTIDE SEQUENCE [LARGE SCALE GENOMIC DNA]</scope>
    <source>
        <strain evidence="2">EA-1</strain>
    </source>
</reference>
<dbReference type="EMBL" id="CP005078">
    <property type="protein sequence ID" value="AGM25648.1"/>
    <property type="molecule type" value="Genomic_DNA"/>
</dbReference>
<accession>R4U533</accession>
<dbReference type="RefSeq" id="WP_016340309.1">
    <property type="nucleotide sequence ID" value="NC_021284.1"/>
</dbReference>
<dbReference type="PATRIC" id="fig|1276229.3.peg.52"/>
<evidence type="ECO:0000313" key="2">
    <source>
        <dbReference type="EMBL" id="AGM25648.1"/>
    </source>
</evidence>